<dbReference type="PANTHER" id="PTHR35459">
    <property type="entry name" value="T1N6.14 PROTEIN"/>
    <property type="match status" value="1"/>
</dbReference>
<feature type="compositionally biased region" description="Basic and acidic residues" evidence="1">
    <location>
        <begin position="119"/>
        <end position="138"/>
    </location>
</feature>
<keyword evidence="3" id="KW-1185">Reference proteome</keyword>
<feature type="compositionally biased region" description="Polar residues" evidence="1">
    <location>
        <begin position="106"/>
        <end position="118"/>
    </location>
</feature>
<evidence type="ECO:0000313" key="2">
    <source>
        <dbReference type="EMBL" id="KDP22270.1"/>
    </source>
</evidence>
<feature type="compositionally biased region" description="Basic residues" evidence="1">
    <location>
        <begin position="139"/>
        <end position="148"/>
    </location>
</feature>
<evidence type="ECO:0000313" key="3">
    <source>
        <dbReference type="Proteomes" id="UP000027138"/>
    </source>
</evidence>
<accession>A0A067JQK7</accession>
<dbReference type="PANTHER" id="PTHR35459:SF4">
    <property type="match status" value="1"/>
</dbReference>
<dbReference type="KEGG" id="jcu:105648463"/>
<evidence type="ECO:0000256" key="1">
    <source>
        <dbReference type="SAM" id="MobiDB-lite"/>
    </source>
</evidence>
<dbReference type="Proteomes" id="UP000027138">
    <property type="component" value="Unassembled WGS sequence"/>
</dbReference>
<dbReference type="AlphaFoldDB" id="A0A067JQK7"/>
<sequence>MEEKKTVKISKRNFTGTVQDPPLRTQSRRRKFSNVDLCSSSYFKLRALVRQLRPQFIQILQTPDFKNSKAAHELRIQMNLVMDLYKRMITMEADTVKKIGLEHQPLSGQNVPGKQSWNRHQDEKVPELHQFRQPSDRSAKKKPPKYLKSKIKRDDVHDRNSYIVGGSVFGWNFVTFGGSKPVYYGVTKESFRKTLKSKRSGTGVSSHYT</sequence>
<dbReference type="EMBL" id="KK915447">
    <property type="protein sequence ID" value="KDP22270.1"/>
    <property type="molecule type" value="Genomic_DNA"/>
</dbReference>
<proteinExistence type="predicted"/>
<dbReference type="STRING" id="180498.A0A067JQK7"/>
<name>A0A067JQK7_JATCU</name>
<gene>
    <name evidence="2" type="ORF">JCGZ_26101</name>
</gene>
<dbReference type="OrthoDB" id="672903at2759"/>
<protein>
    <submittedName>
        <fullName evidence="2">Uncharacterized protein</fullName>
    </submittedName>
</protein>
<organism evidence="2 3">
    <name type="scientific">Jatropha curcas</name>
    <name type="common">Barbados nut</name>
    <dbReference type="NCBI Taxonomy" id="180498"/>
    <lineage>
        <taxon>Eukaryota</taxon>
        <taxon>Viridiplantae</taxon>
        <taxon>Streptophyta</taxon>
        <taxon>Embryophyta</taxon>
        <taxon>Tracheophyta</taxon>
        <taxon>Spermatophyta</taxon>
        <taxon>Magnoliopsida</taxon>
        <taxon>eudicotyledons</taxon>
        <taxon>Gunneridae</taxon>
        <taxon>Pentapetalae</taxon>
        <taxon>rosids</taxon>
        <taxon>fabids</taxon>
        <taxon>Malpighiales</taxon>
        <taxon>Euphorbiaceae</taxon>
        <taxon>Crotonoideae</taxon>
        <taxon>Jatropheae</taxon>
        <taxon>Jatropha</taxon>
    </lineage>
</organism>
<feature type="region of interest" description="Disordered" evidence="1">
    <location>
        <begin position="104"/>
        <end position="148"/>
    </location>
</feature>
<reference evidence="2 3" key="1">
    <citation type="journal article" date="2014" name="PLoS ONE">
        <title>Global Analysis of Gene Expression Profiles in Physic Nut (Jatropha curcas L.) Seedlings Exposed to Salt Stress.</title>
        <authorList>
            <person name="Zhang L."/>
            <person name="Zhang C."/>
            <person name="Wu P."/>
            <person name="Chen Y."/>
            <person name="Li M."/>
            <person name="Jiang H."/>
            <person name="Wu G."/>
        </authorList>
    </citation>
    <scope>NUCLEOTIDE SEQUENCE [LARGE SCALE GENOMIC DNA]</scope>
    <source>
        <strain evidence="3">cv. GZQX0401</strain>
        <tissue evidence="2">Young leaves</tissue>
    </source>
</reference>